<evidence type="ECO:0000313" key="1">
    <source>
        <dbReference type="EMBL" id="GAA4572129.1"/>
    </source>
</evidence>
<sequence length="132" mass="13839">MIALVSAGAVALAGGGYAIGAVSHRGTNKQSAVCDQAEQEFESRAGQLRKQVQMLQRGFGLDGNARDEALDEAQRRILAEVVQQNPTCFGAGMRAAAAVIQQSRSEREADAAICDLVGIKADGCAGRHLGQR</sequence>
<evidence type="ECO:0000313" key="2">
    <source>
        <dbReference type="Proteomes" id="UP001500307"/>
    </source>
</evidence>
<proteinExistence type="predicted"/>
<dbReference type="Proteomes" id="UP001500307">
    <property type="component" value="Unassembled WGS sequence"/>
</dbReference>
<accession>A0ABP8SP25</accession>
<keyword evidence="2" id="KW-1185">Reference proteome</keyword>
<gene>
    <name evidence="1" type="ORF">GCM10023176_34390</name>
</gene>
<dbReference type="EMBL" id="BAABGU010000018">
    <property type="protein sequence ID" value="GAA4572129.1"/>
    <property type="molecule type" value="Genomic_DNA"/>
</dbReference>
<dbReference type="RefSeq" id="WP_346120730.1">
    <property type="nucleotide sequence ID" value="NZ_BAABGU010000018.1"/>
</dbReference>
<protein>
    <submittedName>
        <fullName evidence="1">Uncharacterized protein</fullName>
    </submittedName>
</protein>
<comment type="caution">
    <text evidence="1">The sequence shown here is derived from an EMBL/GenBank/DDBJ whole genome shotgun (WGS) entry which is preliminary data.</text>
</comment>
<name>A0ABP8SP25_9ACTN</name>
<reference evidence="2" key="1">
    <citation type="journal article" date="2019" name="Int. J. Syst. Evol. Microbiol.">
        <title>The Global Catalogue of Microorganisms (GCM) 10K type strain sequencing project: providing services to taxonomists for standard genome sequencing and annotation.</title>
        <authorList>
            <consortium name="The Broad Institute Genomics Platform"/>
            <consortium name="The Broad Institute Genome Sequencing Center for Infectious Disease"/>
            <person name="Wu L."/>
            <person name="Ma J."/>
        </authorList>
    </citation>
    <scope>NUCLEOTIDE SEQUENCE [LARGE SCALE GENOMIC DNA]</scope>
    <source>
        <strain evidence="2">JCM 3175</strain>
    </source>
</reference>
<organism evidence="1 2">
    <name type="scientific">Micromonospora coerulea</name>
    <dbReference type="NCBI Taxonomy" id="47856"/>
    <lineage>
        <taxon>Bacteria</taxon>
        <taxon>Bacillati</taxon>
        <taxon>Actinomycetota</taxon>
        <taxon>Actinomycetes</taxon>
        <taxon>Micromonosporales</taxon>
        <taxon>Micromonosporaceae</taxon>
        <taxon>Micromonospora</taxon>
    </lineage>
</organism>